<dbReference type="InterPro" id="IPR001279">
    <property type="entry name" value="Metallo-B-lactamas"/>
</dbReference>
<dbReference type="Proteomes" id="UP000887572">
    <property type="component" value="Unplaced"/>
</dbReference>
<dbReference type="CDD" id="cd07381">
    <property type="entry name" value="MPP_CapA"/>
    <property type="match status" value="1"/>
</dbReference>
<dbReference type="PANTHER" id="PTHR33393">
    <property type="entry name" value="POLYGLUTAMINE SYNTHESIS ACCESSORY PROTEIN RV0574C-RELATED"/>
    <property type="match status" value="1"/>
</dbReference>
<dbReference type="InterPro" id="IPR029052">
    <property type="entry name" value="Metallo-depent_PP-like"/>
</dbReference>
<dbReference type="SUPFAM" id="SSF56281">
    <property type="entry name" value="Metallo-hydrolase/oxidoreductase"/>
    <property type="match status" value="2"/>
</dbReference>
<dbReference type="Pfam" id="PF00753">
    <property type="entry name" value="Lactamase_B"/>
    <property type="match status" value="1"/>
</dbReference>
<comment type="similarity">
    <text evidence="1">Belongs to the CapA family.</text>
</comment>
<dbReference type="AlphaFoldDB" id="A0A914H2S0"/>
<dbReference type="SUPFAM" id="SSF56300">
    <property type="entry name" value="Metallo-dependent phosphatases"/>
    <property type="match status" value="1"/>
</dbReference>
<organism evidence="3 4">
    <name type="scientific">Globodera rostochiensis</name>
    <name type="common">Golden nematode worm</name>
    <name type="synonym">Heterodera rostochiensis</name>
    <dbReference type="NCBI Taxonomy" id="31243"/>
    <lineage>
        <taxon>Eukaryota</taxon>
        <taxon>Metazoa</taxon>
        <taxon>Ecdysozoa</taxon>
        <taxon>Nematoda</taxon>
        <taxon>Chromadorea</taxon>
        <taxon>Rhabditida</taxon>
        <taxon>Tylenchina</taxon>
        <taxon>Tylenchomorpha</taxon>
        <taxon>Tylenchoidea</taxon>
        <taxon>Heteroderidae</taxon>
        <taxon>Heteroderinae</taxon>
        <taxon>Globodera</taxon>
    </lineage>
</organism>
<name>A0A914H2S0_GLORO</name>
<evidence type="ECO:0000313" key="3">
    <source>
        <dbReference type="Proteomes" id="UP000887572"/>
    </source>
</evidence>
<evidence type="ECO:0000313" key="4">
    <source>
        <dbReference type="WBParaSite" id="Gr19_v10_g13134.t2"/>
    </source>
</evidence>
<reference evidence="4" key="1">
    <citation type="submission" date="2022-11" db="UniProtKB">
        <authorList>
            <consortium name="WormBaseParasite"/>
        </authorList>
    </citation>
    <scope>IDENTIFICATION</scope>
</reference>
<dbReference type="InterPro" id="IPR019079">
    <property type="entry name" value="Capsule_synth_CapA"/>
</dbReference>
<dbReference type="Gene3D" id="3.60.15.10">
    <property type="entry name" value="Ribonuclease Z/Hydroxyacylglutathione hydrolase-like"/>
    <property type="match status" value="2"/>
</dbReference>
<dbReference type="SMART" id="SM00854">
    <property type="entry name" value="PGA_cap"/>
    <property type="match status" value="1"/>
</dbReference>
<sequence>MRNVAVGEVRIFLCGDVMTGRGVDQILPYPSESHLHEQFVKNAKDYVRLAECHSGPLPKRRGFSYPWGDALAILDEWKPNVRIINLETSVTTSEDNWPHKGINYRMHPNNVPCLTSTHIDCCVLANNHVLDWGHKGLAETISVLRRAGIRTVGAGGNESEADAPAAIELGHGQRVLVFAWGDDSSGVPSSWAANASRGGVNFLSSGISSASAEIITRRIGKIRRTSGDVVVASLHWGGNWGYDISKTERSFAHQLIDSGNVDIVYGHSSHHSKAIEVYKDKLILYGCGDFLNDYEGISGHTYSNGCGANEDQQASFDSCDYKCFVVALVVAVFKCLAILRFIKFCTQLVHATCSVTLVEEKMFKENSDGEAFGLKMLVDCASSYEREKLEQTLCARGISPNEITHLVITHWHLDHCGNIGLFPTAQLITPERIMAEGSEAINNHLPKRISVHLYGGHSTPGDVVVRVKQMENQADKIMTRTIAIVGDLFEFENDWLFDQPWKQNSFCPSRQLISRFLCWKGADEIIPGHGPSFRLTTAFHEKSAIFGLVHENDAEMIGTASVCELFSFFAGQQQHKYTIYLIKCIGGETVLVNTGGPGQDQRLIGALDAHRIVPDDVKYLVITNLGIQFCYNLHLFKNAKTVMFNDIAFPGSYYDSLNHYFSINSEISVWRDMDPICETGTLSVLVKRRPKNFTVIGSKLDEFIPAFLDLTEDDIEMAKVVLHPKDERGAHK</sequence>
<protein>
    <submittedName>
        <fullName evidence="4">Metallo-beta-lactamase domain-containing protein</fullName>
    </submittedName>
</protein>
<evidence type="ECO:0000259" key="2">
    <source>
        <dbReference type="SMART" id="SM00854"/>
    </source>
</evidence>
<evidence type="ECO:0000256" key="1">
    <source>
        <dbReference type="ARBA" id="ARBA00005662"/>
    </source>
</evidence>
<dbReference type="PANTHER" id="PTHR33393:SF11">
    <property type="entry name" value="POLYGLUTAMINE SYNTHESIS ACCESSORY PROTEIN RV0574C-RELATED"/>
    <property type="match status" value="1"/>
</dbReference>
<dbReference type="WBParaSite" id="Gr19_v10_g13134.t2">
    <property type="protein sequence ID" value="Gr19_v10_g13134.t2"/>
    <property type="gene ID" value="Gr19_v10_g13134"/>
</dbReference>
<dbReference type="InterPro" id="IPR036866">
    <property type="entry name" value="RibonucZ/Hydroxyglut_hydro"/>
</dbReference>
<feature type="domain" description="Capsule synthesis protein CapA" evidence="2">
    <location>
        <begin position="10"/>
        <end position="294"/>
    </location>
</feature>
<dbReference type="InterPro" id="IPR052169">
    <property type="entry name" value="CW_Biosynth-Accessory"/>
</dbReference>
<accession>A0A914H2S0</accession>
<keyword evidence="3" id="KW-1185">Reference proteome</keyword>
<proteinExistence type="inferred from homology"/>
<dbReference type="Pfam" id="PF09587">
    <property type="entry name" value="PGA_cap"/>
    <property type="match status" value="1"/>
</dbReference>
<dbReference type="Gene3D" id="3.60.21.10">
    <property type="match status" value="1"/>
</dbReference>